<name>A0AAW1Q1V9_9CHLO</name>
<evidence type="ECO:0000256" key="1">
    <source>
        <dbReference type="SAM" id="MobiDB-lite"/>
    </source>
</evidence>
<feature type="compositionally biased region" description="Low complexity" evidence="1">
    <location>
        <begin position="256"/>
        <end position="280"/>
    </location>
</feature>
<gene>
    <name evidence="2" type="ORF">WJX74_006641</name>
</gene>
<accession>A0AAW1Q1V9</accession>
<evidence type="ECO:0000313" key="3">
    <source>
        <dbReference type="Proteomes" id="UP001438707"/>
    </source>
</evidence>
<dbReference type="Pfam" id="PF19071">
    <property type="entry name" value="DUF5767"/>
    <property type="match status" value="1"/>
</dbReference>
<dbReference type="InterPro" id="IPR043910">
    <property type="entry name" value="DUF5767"/>
</dbReference>
<dbReference type="EMBL" id="JALJOS010000091">
    <property type="protein sequence ID" value="KAK9816135.1"/>
    <property type="molecule type" value="Genomic_DNA"/>
</dbReference>
<reference evidence="2 3" key="1">
    <citation type="journal article" date="2024" name="Nat. Commun.">
        <title>Phylogenomics reveals the evolutionary origins of lichenization in chlorophyte algae.</title>
        <authorList>
            <person name="Puginier C."/>
            <person name="Libourel C."/>
            <person name="Otte J."/>
            <person name="Skaloud P."/>
            <person name="Haon M."/>
            <person name="Grisel S."/>
            <person name="Petersen M."/>
            <person name="Berrin J.G."/>
            <person name="Delaux P.M."/>
            <person name="Dal Grande F."/>
            <person name="Keller J."/>
        </authorList>
    </citation>
    <scope>NUCLEOTIDE SEQUENCE [LARGE SCALE GENOMIC DNA]</scope>
    <source>
        <strain evidence="2 3">SAG 2145</strain>
    </source>
</reference>
<feature type="compositionally biased region" description="Acidic residues" evidence="1">
    <location>
        <begin position="79"/>
        <end position="94"/>
    </location>
</feature>
<organism evidence="2 3">
    <name type="scientific">Apatococcus lobatus</name>
    <dbReference type="NCBI Taxonomy" id="904363"/>
    <lineage>
        <taxon>Eukaryota</taxon>
        <taxon>Viridiplantae</taxon>
        <taxon>Chlorophyta</taxon>
        <taxon>core chlorophytes</taxon>
        <taxon>Trebouxiophyceae</taxon>
        <taxon>Chlorellales</taxon>
        <taxon>Chlorellaceae</taxon>
        <taxon>Apatococcus</taxon>
    </lineage>
</organism>
<feature type="region of interest" description="Disordered" evidence="1">
    <location>
        <begin position="33"/>
        <end position="100"/>
    </location>
</feature>
<feature type="compositionally biased region" description="Pro residues" evidence="1">
    <location>
        <begin position="283"/>
        <end position="297"/>
    </location>
</feature>
<protein>
    <submittedName>
        <fullName evidence="2">Uncharacterized protein</fullName>
    </submittedName>
</protein>
<dbReference type="Proteomes" id="UP001438707">
    <property type="component" value="Unassembled WGS sequence"/>
</dbReference>
<proteinExistence type="predicted"/>
<comment type="caution">
    <text evidence="2">The sequence shown here is derived from an EMBL/GenBank/DDBJ whole genome shotgun (WGS) entry which is preliminary data.</text>
</comment>
<feature type="compositionally biased region" description="Basic residues" evidence="1">
    <location>
        <begin position="383"/>
        <end position="395"/>
    </location>
</feature>
<feature type="region of interest" description="Disordered" evidence="1">
    <location>
        <begin position="255"/>
        <end position="318"/>
    </location>
</feature>
<sequence length="405" mass="43080">MPPVNEDAPVKIAVNVHKDGKPVVAMPLPAVAARPNPGDRFGALANNRRIVPPAPPAPTQIFNPVAPRPASAGSSSYLDGDDDFSDDEDDDGDSMDSRGFRGMEEDAERIKAAKSECLQKLHRFSQQGFPVPGHLGMQSSLEDLQAECDRIKRGIDVQNSIQFQRRVLVTFVTGIEYVNGAYDPVGSIGGPSPQLHGWSKSVMSEIDSFDSIFEELFEKYRNRVAMPPELQLMLALMMSAFACHMQNTTPSVFKAAAKQTPVHQQQQQQAQQPTQRAPGTEPSKPPPPPPPPAPPAPQQETLSRSQPDPAPYIMQGPSTTGGLGVFPAPAPVGMGAGGPALVAIDVPVGSAEDLLNPPELVVPPRDIPGTILELPGSPGPANSRKRAAAPRRKKPGAASEAGIEL</sequence>
<feature type="region of interest" description="Disordered" evidence="1">
    <location>
        <begin position="357"/>
        <end position="405"/>
    </location>
</feature>
<evidence type="ECO:0000313" key="2">
    <source>
        <dbReference type="EMBL" id="KAK9816135.1"/>
    </source>
</evidence>
<dbReference type="AlphaFoldDB" id="A0AAW1Q1V9"/>
<keyword evidence="3" id="KW-1185">Reference proteome</keyword>